<evidence type="ECO:0000313" key="2">
    <source>
        <dbReference type="EnsemblMetazoa" id="XP_028134301.1"/>
    </source>
</evidence>
<dbReference type="AlphaFoldDB" id="A0A6P7FEX6"/>
<accession>A0A6P7FEX6</accession>
<gene>
    <name evidence="4" type="primary">LOC114329410</name>
</gene>
<dbReference type="RefSeq" id="XP_028134301.1">
    <property type="nucleotide sequence ID" value="XM_028278500.1"/>
</dbReference>
<evidence type="ECO:0000313" key="3">
    <source>
        <dbReference type="Proteomes" id="UP001652700"/>
    </source>
</evidence>
<proteinExistence type="predicted"/>
<dbReference type="EnsemblMetazoa" id="XM_028278500.1">
    <property type="protein sequence ID" value="XP_028134301.1"/>
    <property type="gene ID" value="LOC114329410"/>
</dbReference>
<feature type="region of interest" description="Disordered" evidence="1">
    <location>
        <begin position="170"/>
        <end position="224"/>
    </location>
</feature>
<dbReference type="InParanoid" id="A0A6P7FEX6"/>
<name>A0A6P7FEX6_DIAVI</name>
<dbReference type="GeneID" id="114329410"/>
<dbReference type="Proteomes" id="UP001652700">
    <property type="component" value="Unplaced"/>
</dbReference>
<keyword evidence="3" id="KW-1185">Reference proteome</keyword>
<protein>
    <submittedName>
        <fullName evidence="4">Uncharacterized protein DDB_G0280579-like</fullName>
    </submittedName>
</protein>
<dbReference type="KEGG" id="dvv:114329410"/>
<sequence>MKRTELILHLATHNLQEENSTPEKPSVLEDNNISETLNDAVILAELKPVNLNPNSSSLDPNLMILHKPCELGPDNLRISNNLQKENSTPDEPSVLEDNNISETLNNDAVILSELQPVNLNPNSSSQYSNNNLRISNNYETQPSSSYSVETHSSTKITLRKMSRTVYDGQHASDDENSLFGEDSDNYVPSENIISSESETNLTPTIKEKKRPRGLFSEYENGEKI</sequence>
<reference evidence="4" key="1">
    <citation type="submission" date="2025-04" db="UniProtKB">
        <authorList>
            <consortium name="RefSeq"/>
        </authorList>
    </citation>
    <scope>IDENTIFICATION</scope>
    <source>
        <tissue evidence="4">Whole insect</tissue>
    </source>
</reference>
<evidence type="ECO:0000256" key="1">
    <source>
        <dbReference type="SAM" id="MobiDB-lite"/>
    </source>
</evidence>
<evidence type="ECO:0000313" key="4">
    <source>
        <dbReference type="RefSeq" id="XP_028134301.1"/>
    </source>
</evidence>
<reference evidence="2" key="2">
    <citation type="submission" date="2025-05" db="UniProtKB">
        <authorList>
            <consortium name="EnsemblMetazoa"/>
        </authorList>
    </citation>
    <scope>IDENTIFICATION</scope>
</reference>
<feature type="compositionally biased region" description="Polar residues" evidence="1">
    <location>
        <begin position="77"/>
        <end position="97"/>
    </location>
</feature>
<feature type="region of interest" description="Disordered" evidence="1">
    <location>
        <begin position="76"/>
        <end position="97"/>
    </location>
</feature>
<organism evidence="4">
    <name type="scientific">Diabrotica virgifera virgifera</name>
    <name type="common">western corn rootworm</name>
    <dbReference type="NCBI Taxonomy" id="50390"/>
    <lineage>
        <taxon>Eukaryota</taxon>
        <taxon>Metazoa</taxon>
        <taxon>Ecdysozoa</taxon>
        <taxon>Arthropoda</taxon>
        <taxon>Hexapoda</taxon>
        <taxon>Insecta</taxon>
        <taxon>Pterygota</taxon>
        <taxon>Neoptera</taxon>
        <taxon>Endopterygota</taxon>
        <taxon>Coleoptera</taxon>
        <taxon>Polyphaga</taxon>
        <taxon>Cucujiformia</taxon>
        <taxon>Chrysomeloidea</taxon>
        <taxon>Chrysomelidae</taxon>
        <taxon>Galerucinae</taxon>
        <taxon>Diabroticina</taxon>
        <taxon>Diabroticites</taxon>
        <taxon>Diabrotica</taxon>
    </lineage>
</organism>
<feature type="compositionally biased region" description="Low complexity" evidence="1">
    <location>
        <begin position="189"/>
        <end position="198"/>
    </location>
</feature>